<feature type="compositionally biased region" description="Basic residues" evidence="1">
    <location>
        <begin position="102"/>
        <end position="114"/>
    </location>
</feature>
<feature type="compositionally biased region" description="Low complexity" evidence="1">
    <location>
        <begin position="332"/>
        <end position="344"/>
    </location>
</feature>
<name>H6QPP9_PUCGT</name>
<dbReference type="GeneID" id="13542963"/>
<feature type="compositionally biased region" description="Polar residues" evidence="1">
    <location>
        <begin position="116"/>
        <end position="133"/>
    </location>
</feature>
<proteinExistence type="predicted"/>
<sequence>MSVSQLDPSLMNLTPMSARLPVSPSGTLTSGPDVSGLNLASDVSGFSIQQPQDLAMSAQPSGTAVEPIGKKKRRSRRTQKEMAIYRAEQAQIKKVQAQQKAKDKRLKGHARGGKSARSTRSTAQGATVQSASRISEPGSAPAASQTSVPDANPLFNSDDYENVCGYLEEESNYTRLYGDGSKTTVGTTKVTKAAAYDMFAIFINDNSNHRLCLTGSQLRQRIDGYKKRFMKAKDWAEQTGAGIEEGEDLPTLAELLEKKCPCYEPGLLDLNRCSTALENLTGQLTPTPQVDPELNDEELPPPLDFSGSAMDPSPSVTTQILRACVSQGSAGVSSTPVSQVPTSVIPRPSLAGTSRRAFPNQCSTNPSPAAPVRDTNTQGKTTLASAFENSNSEKFVYLKQHMAWEKEKEDNRLSWEKEKYNKELAHAKDGAEGQSKLAALKLKAAQGKSAAEVEGLLKAIYG</sequence>
<accession>H6QPP9</accession>
<evidence type="ECO:0000313" key="2">
    <source>
        <dbReference type="EMBL" id="EHS64101.1"/>
    </source>
</evidence>
<evidence type="ECO:0000313" key="3">
    <source>
        <dbReference type="Proteomes" id="UP000008783"/>
    </source>
</evidence>
<dbReference type="KEGG" id="pgr:PGTG_20803"/>
<organism evidence="2 3">
    <name type="scientific">Puccinia graminis f. sp. tritici (strain CRL 75-36-700-3 / race SCCL)</name>
    <name type="common">Black stem rust fungus</name>
    <dbReference type="NCBI Taxonomy" id="418459"/>
    <lineage>
        <taxon>Eukaryota</taxon>
        <taxon>Fungi</taxon>
        <taxon>Dikarya</taxon>
        <taxon>Basidiomycota</taxon>
        <taxon>Pucciniomycotina</taxon>
        <taxon>Pucciniomycetes</taxon>
        <taxon>Pucciniales</taxon>
        <taxon>Pucciniaceae</taxon>
        <taxon>Puccinia</taxon>
    </lineage>
</organism>
<dbReference type="PANTHER" id="PTHR33246:SF51">
    <property type="entry name" value="MYB_SANT-LIKE DOMAIN-CONTAINING PROTEIN"/>
    <property type="match status" value="1"/>
</dbReference>
<dbReference type="RefSeq" id="XP_003890510.1">
    <property type="nucleotide sequence ID" value="XM_003890461.1"/>
</dbReference>
<dbReference type="HOGENOM" id="CLU_032241_1_0_1"/>
<reference evidence="3" key="1">
    <citation type="journal article" date="2011" name="Proc. Natl. Acad. Sci. U.S.A.">
        <title>Obligate biotrophy features unraveled by the genomic analysis of rust fungi.</title>
        <authorList>
            <person name="Duplessis S."/>
            <person name="Cuomo C.A."/>
            <person name="Lin Y.-C."/>
            <person name="Aerts A."/>
            <person name="Tisserant E."/>
            <person name="Veneault-Fourrey C."/>
            <person name="Joly D.L."/>
            <person name="Hacquard S."/>
            <person name="Amselem J."/>
            <person name="Cantarel B.L."/>
            <person name="Chiu R."/>
            <person name="Coutinho P.M."/>
            <person name="Feau N."/>
            <person name="Field M."/>
            <person name="Frey P."/>
            <person name="Gelhaye E."/>
            <person name="Goldberg J."/>
            <person name="Grabherr M.G."/>
            <person name="Kodira C.D."/>
            <person name="Kohler A."/>
            <person name="Kuees U."/>
            <person name="Lindquist E.A."/>
            <person name="Lucas S.M."/>
            <person name="Mago R."/>
            <person name="Mauceli E."/>
            <person name="Morin E."/>
            <person name="Murat C."/>
            <person name="Pangilinan J.L."/>
            <person name="Park R."/>
            <person name="Pearson M."/>
            <person name="Quesneville H."/>
            <person name="Rouhier N."/>
            <person name="Sakthikumar S."/>
            <person name="Salamov A.A."/>
            <person name="Schmutz J."/>
            <person name="Selles B."/>
            <person name="Shapiro H."/>
            <person name="Tanguay P."/>
            <person name="Tuskan G.A."/>
            <person name="Henrissat B."/>
            <person name="Van de Peer Y."/>
            <person name="Rouze P."/>
            <person name="Ellis J.G."/>
            <person name="Dodds P.N."/>
            <person name="Schein J.E."/>
            <person name="Zhong S."/>
            <person name="Hamelin R.C."/>
            <person name="Grigoriev I.V."/>
            <person name="Szabo L.J."/>
            <person name="Martin F."/>
        </authorList>
    </citation>
    <scope>NUCLEOTIDE SEQUENCE [LARGE SCALE GENOMIC DNA]</scope>
    <source>
        <strain evidence="3">CRL 75-36-700-3 / race SCCL</strain>
    </source>
</reference>
<dbReference type="OrthoDB" id="2507256at2759"/>
<feature type="compositionally biased region" description="Low complexity" evidence="1">
    <location>
        <begin position="87"/>
        <end position="99"/>
    </location>
</feature>
<evidence type="ECO:0000256" key="1">
    <source>
        <dbReference type="SAM" id="MobiDB-lite"/>
    </source>
</evidence>
<dbReference type="Proteomes" id="UP000008783">
    <property type="component" value="Unassembled WGS sequence"/>
</dbReference>
<dbReference type="AlphaFoldDB" id="H6QPP9"/>
<feature type="region of interest" description="Disordered" evidence="1">
    <location>
        <begin position="332"/>
        <end position="375"/>
    </location>
</feature>
<feature type="region of interest" description="Disordered" evidence="1">
    <location>
        <begin position="55"/>
        <end position="155"/>
    </location>
</feature>
<gene>
    <name evidence="2" type="ORF">PGTG_20803</name>
</gene>
<dbReference type="InParanoid" id="H6QPP9"/>
<protein>
    <submittedName>
        <fullName evidence="2">Uncharacterized protein</fullName>
    </submittedName>
</protein>
<dbReference type="EMBL" id="DS178266">
    <property type="protein sequence ID" value="EHS64101.1"/>
    <property type="molecule type" value="Genomic_DNA"/>
</dbReference>
<dbReference type="VEuPathDB" id="FungiDB:PGTG_20803"/>
<keyword evidence="3" id="KW-1185">Reference proteome</keyword>
<dbReference type="PANTHER" id="PTHR33246">
    <property type="entry name" value="CCHC-TYPE DOMAIN-CONTAINING PROTEIN"/>
    <property type="match status" value="1"/>
</dbReference>